<dbReference type="Proteomes" id="UP000789366">
    <property type="component" value="Unassembled WGS sequence"/>
</dbReference>
<accession>A0ACA9PC74</accession>
<organism evidence="1 2">
    <name type="scientific">Cetraspora pellucida</name>
    <dbReference type="NCBI Taxonomy" id="1433469"/>
    <lineage>
        <taxon>Eukaryota</taxon>
        <taxon>Fungi</taxon>
        <taxon>Fungi incertae sedis</taxon>
        <taxon>Mucoromycota</taxon>
        <taxon>Glomeromycotina</taxon>
        <taxon>Glomeromycetes</taxon>
        <taxon>Diversisporales</taxon>
        <taxon>Gigasporaceae</taxon>
        <taxon>Cetraspora</taxon>
    </lineage>
</organism>
<gene>
    <name evidence="1" type="ORF">SPELUC_LOCUS11120</name>
</gene>
<reference evidence="1" key="1">
    <citation type="submission" date="2021-06" db="EMBL/GenBank/DDBJ databases">
        <authorList>
            <person name="Kallberg Y."/>
            <person name="Tangrot J."/>
            <person name="Rosling A."/>
        </authorList>
    </citation>
    <scope>NUCLEOTIDE SEQUENCE</scope>
    <source>
        <strain evidence="1">28 12/20/2015</strain>
    </source>
</reference>
<protein>
    <submittedName>
        <fullName evidence="1">16127_t:CDS:1</fullName>
    </submittedName>
</protein>
<proteinExistence type="predicted"/>
<name>A0ACA9PC74_9GLOM</name>
<dbReference type="EMBL" id="CAJVPW010022544">
    <property type="protein sequence ID" value="CAG8697922.1"/>
    <property type="molecule type" value="Genomic_DNA"/>
</dbReference>
<keyword evidence="2" id="KW-1185">Reference proteome</keyword>
<comment type="caution">
    <text evidence="1">The sequence shown here is derived from an EMBL/GenBank/DDBJ whole genome shotgun (WGS) entry which is preliminary data.</text>
</comment>
<evidence type="ECO:0000313" key="1">
    <source>
        <dbReference type="EMBL" id="CAG8697922.1"/>
    </source>
</evidence>
<feature type="non-terminal residue" evidence="1">
    <location>
        <position position="1"/>
    </location>
</feature>
<sequence>LEDLPKFSALINMTTLVQELPNIDGEDVFMTVLMTDHIDQDQNNTEIICYYLAKFIVHNDKNYVLGKSITFSGYQKALMGMDSSSKISWESDVSDESNKTVSFAETIEARFNSKVGSKTSSTIKPSQTNPLLVANTSSITNPSLVANALSATNSSLVTKLPSAIRSSSVIESSYVTKSSSVNKPSTRTRSKRKLSDLAKDMLTDSTELDQSE</sequence>
<evidence type="ECO:0000313" key="2">
    <source>
        <dbReference type="Proteomes" id="UP000789366"/>
    </source>
</evidence>